<keyword evidence="2" id="KW-1185">Reference proteome</keyword>
<sequence length="151" mass="17428">MEIRHLEAYPACFQSDHSPKSYGISFPDITRICHLQYDGLTVGPNREEINSLVVLDMKLAFEGVSDATDAYIDRPQFYSPDSLRMDHPPNVDFFDVTVAKDCLQKWCLSHMCNYYYMSQQRKRSKIGSAVTLVLEELELEKQRGKEGIDRI</sequence>
<name>A0AAE0MDX6_9PEZI</name>
<dbReference type="EMBL" id="JAUEDM010000001">
    <property type="protein sequence ID" value="KAK3328996.1"/>
    <property type="molecule type" value="Genomic_DNA"/>
</dbReference>
<gene>
    <name evidence="1" type="ORF">B0H66DRAFT_539967</name>
</gene>
<reference evidence="1" key="2">
    <citation type="submission" date="2023-06" db="EMBL/GenBank/DDBJ databases">
        <authorList>
            <consortium name="Lawrence Berkeley National Laboratory"/>
            <person name="Haridas S."/>
            <person name="Hensen N."/>
            <person name="Bonometti L."/>
            <person name="Westerberg I."/>
            <person name="Brannstrom I.O."/>
            <person name="Guillou S."/>
            <person name="Cros-Aarteil S."/>
            <person name="Calhoun S."/>
            <person name="Kuo A."/>
            <person name="Mondo S."/>
            <person name="Pangilinan J."/>
            <person name="Riley R."/>
            <person name="Labutti K."/>
            <person name="Andreopoulos B."/>
            <person name="Lipzen A."/>
            <person name="Chen C."/>
            <person name="Yanf M."/>
            <person name="Daum C."/>
            <person name="Ng V."/>
            <person name="Clum A."/>
            <person name="Steindorff A."/>
            <person name="Ohm R."/>
            <person name="Martin F."/>
            <person name="Silar P."/>
            <person name="Natvig D."/>
            <person name="Lalanne C."/>
            <person name="Gautier V."/>
            <person name="Ament-Velasquez S.L."/>
            <person name="Kruys A."/>
            <person name="Hutchinson M.I."/>
            <person name="Powell A.J."/>
            <person name="Barry K."/>
            <person name="Miller A.N."/>
            <person name="Grigoriev I.V."/>
            <person name="Debuchy R."/>
            <person name="Gladieux P."/>
            <person name="Thoren M.H."/>
            <person name="Johannesson H."/>
        </authorList>
    </citation>
    <scope>NUCLEOTIDE SEQUENCE</scope>
    <source>
        <strain evidence="1">CBS 118394</strain>
    </source>
</reference>
<protein>
    <submittedName>
        <fullName evidence="1">Uncharacterized protein</fullName>
    </submittedName>
</protein>
<accession>A0AAE0MDX6</accession>
<proteinExistence type="predicted"/>
<reference evidence="1" key="1">
    <citation type="journal article" date="2023" name="Mol. Phylogenet. Evol.">
        <title>Genome-scale phylogeny and comparative genomics of the fungal order Sordariales.</title>
        <authorList>
            <person name="Hensen N."/>
            <person name="Bonometti L."/>
            <person name="Westerberg I."/>
            <person name="Brannstrom I.O."/>
            <person name="Guillou S."/>
            <person name="Cros-Aarteil S."/>
            <person name="Calhoun S."/>
            <person name="Haridas S."/>
            <person name="Kuo A."/>
            <person name="Mondo S."/>
            <person name="Pangilinan J."/>
            <person name="Riley R."/>
            <person name="LaButti K."/>
            <person name="Andreopoulos B."/>
            <person name="Lipzen A."/>
            <person name="Chen C."/>
            <person name="Yan M."/>
            <person name="Daum C."/>
            <person name="Ng V."/>
            <person name="Clum A."/>
            <person name="Steindorff A."/>
            <person name="Ohm R.A."/>
            <person name="Martin F."/>
            <person name="Silar P."/>
            <person name="Natvig D.O."/>
            <person name="Lalanne C."/>
            <person name="Gautier V."/>
            <person name="Ament-Velasquez S.L."/>
            <person name="Kruys A."/>
            <person name="Hutchinson M.I."/>
            <person name="Powell A.J."/>
            <person name="Barry K."/>
            <person name="Miller A.N."/>
            <person name="Grigoriev I.V."/>
            <person name="Debuchy R."/>
            <person name="Gladieux P."/>
            <person name="Hiltunen Thoren M."/>
            <person name="Johannesson H."/>
        </authorList>
    </citation>
    <scope>NUCLEOTIDE SEQUENCE</scope>
    <source>
        <strain evidence="1">CBS 118394</strain>
    </source>
</reference>
<dbReference type="Proteomes" id="UP001283341">
    <property type="component" value="Unassembled WGS sequence"/>
</dbReference>
<organism evidence="1 2">
    <name type="scientific">Apodospora peruviana</name>
    <dbReference type="NCBI Taxonomy" id="516989"/>
    <lineage>
        <taxon>Eukaryota</taxon>
        <taxon>Fungi</taxon>
        <taxon>Dikarya</taxon>
        <taxon>Ascomycota</taxon>
        <taxon>Pezizomycotina</taxon>
        <taxon>Sordariomycetes</taxon>
        <taxon>Sordariomycetidae</taxon>
        <taxon>Sordariales</taxon>
        <taxon>Lasiosphaeriaceae</taxon>
        <taxon>Apodospora</taxon>
    </lineage>
</organism>
<dbReference type="AlphaFoldDB" id="A0AAE0MDX6"/>
<comment type="caution">
    <text evidence="1">The sequence shown here is derived from an EMBL/GenBank/DDBJ whole genome shotgun (WGS) entry which is preliminary data.</text>
</comment>
<evidence type="ECO:0000313" key="1">
    <source>
        <dbReference type="EMBL" id="KAK3328996.1"/>
    </source>
</evidence>
<evidence type="ECO:0000313" key="2">
    <source>
        <dbReference type="Proteomes" id="UP001283341"/>
    </source>
</evidence>